<feature type="transmembrane region" description="Helical" evidence="6">
    <location>
        <begin position="39"/>
        <end position="57"/>
    </location>
</feature>
<sequence length="335" mass="36530">MNQDLRRKLILSLVGALLLYIVLVLWSDIHQVQSALQAFPWQWFPLVVALALINYGVRMLRWHWWLGLVGVEISRWDSGRVFGLGSLMMMTPGKVGELLKAYMVKNVTGDPISRTAPIIVAERIIDGIAMLILAGVGLIAFPEPRAQSVAVLLLAAFAVGIVVIQIRPLALRLLAIAHRIPLVNRFSDQLYTLYDSSYMLFRPGPLLWALTLGMLAWGTSGLAFGVTLVGFGAELNWQTFFMATFIFNISTVIGAVVALPGGLGGFEGSAVFWVVRLFGLGAATATAAALVIRFCTLWLSVGIGFVSFLLWHELLAGAEPANPKTVARNVARNKS</sequence>
<gene>
    <name evidence="7" type="ORF">ENQ20_04880</name>
</gene>
<keyword evidence="5 6" id="KW-0472">Membrane</keyword>
<keyword evidence="3 6" id="KW-0812">Transmembrane</keyword>
<evidence type="ECO:0000256" key="6">
    <source>
        <dbReference type="SAM" id="Phobius"/>
    </source>
</evidence>
<reference evidence="7" key="1">
    <citation type="journal article" date="2020" name="mSystems">
        <title>Genome- and Community-Level Interaction Insights into Carbon Utilization and Element Cycling Functions of Hydrothermarchaeota in Hydrothermal Sediment.</title>
        <authorList>
            <person name="Zhou Z."/>
            <person name="Liu Y."/>
            <person name="Xu W."/>
            <person name="Pan J."/>
            <person name="Luo Z.H."/>
            <person name="Li M."/>
        </authorList>
    </citation>
    <scope>NUCLEOTIDE SEQUENCE [LARGE SCALE GENOMIC DNA]</scope>
    <source>
        <strain evidence="7">SpSt-289</strain>
    </source>
</reference>
<dbReference type="InterPro" id="IPR022791">
    <property type="entry name" value="L-PG_synthase/AglD"/>
</dbReference>
<dbReference type="EMBL" id="DSMG01000053">
    <property type="protein sequence ID" value="HDX30811.1"/>
    <property type="molecule type" value="Genomic_DNA"/>
</dbReference>
<evidence type="ECO:0000256" key="5">
    <source>
        <dbReference type="ARBA" id="ARBA00023136"/>
    </source>
</evidence>
<comment type="caution">
    <text evidence="7">The sequence shown here is derived from an EMBL/GenBank/DDBJ whole genome shotgun (WGS) entry which is preliminary data.</text>
</comment>
<feature type="transmembrane region" description="Helical" evidence="6">
    <location>
        <begin position="237"/>
        <end position="259"/>
    </location>
</feature>
<evidence type="ECO:0000256" key="3">
    <source>
        <dbReference type="ARBA" id="ARBA00022692"/>
    </source>
</evidence>
<feature type="transmembrane region" description="Helical" evidence="6">
    <location>
        <begin position="124"/>
        <end position="142"/>
    </location>
</feature>
<dbReference type="Pfam" id="PF03706">
    <property type="entry name" value="LPG_synthase_TM"/>
    <property type="match status" value="1"/>
</dbReference>
<feature type="transmembrane region" description="Helical" evidence="6">
    <location>
        <begin position="298"/>
        <end position="318"/>
    </location>
</feature>
<dbReference type="NCBIfam" id="TIGR00374">
    <property type="entry name" value="flippase-like domain"/>
    <property type="match status" value="1"/>
</dbReference>
<evidence type="ECO:0000256" key="4">
    <source>
        <dbReference type="ARBA" id="ARBA00022989"/>
    </source>
</evidence>
<dbReference type="AlphaFoldDB" id="A0A7C1FSZ8"/>
<keyword evidence="2" id="KW-1003">Cell membrane</keyword>
<feature type="transmembrane region" description="Helical" evidence="6">
    <location>
        <begin position="206"/>
        <end position="231"/>
    </location>
</feature>
<proteinExistence type="predicted"/>
<feature type="transmembrane region" description="Helical" evidence="6">
    <location>
        <begin position="271"/>
        <end position="292"/>
    </location>
</feature>
<dbReference type="PANTHER" id="PTHR39087">
    <property type="entry name" value="UPF0104 MEMBRANE PROTEIN MJ1595"/>
    <property type="match status" value="1"/>
</dbReference>
<dbReference type="GO" id="GO:0005886">
    <property type="term" value="C:plasma membrane"/>
    <property type="evidence" value="ECO:0007669"/>
    <property type="project" value="UniProtKB-SubCell"/>
</dbReference>
<evidence type="ECO:0000313" key="7">
    <source>
        <dbReference type="EMBL" id="HDX30811.1"/>
    </source>
</evidence>
<comment type="subcellular location">
    <subcellularLocation>
        <location evidence="1">Cell membrane</location>
        <topology evidence="1">Multi-pass membrane protein</topology>
    </subcellularLocation>
</comment>
<name>A0A7C1FSZ8_9CHLR</name>
<feature type="transmembrane region" description="Helical" evidence="6">
    <location>
        <begin position="9"/>
        <end position="27"/>
    </location>
</feature>
<organism evidence="7">
    <name type="scientific">Caldilinea aerophila</name>
    <dbReference type="NCBI Taxonomy" id="133453"/>
    <lineage>
        <taxon>Bacteria</taxon>
        <taxon>Bacillati</taxon>
        <taxon>Chloroflexota</taxon>
        <taxon>Caldilineae</taxon>
        <taxon>Caldilineales</taxon>
        <taxon>Caldilineaceae</taxon>
        <taxon>Caldilinea</taxon>
    </lineage>
</organism>
<accession>A0A7C1FSZ8</accession>
<feature type="transmembrane region" description="Helical" evidence="6">
    <location>
        <begin position="148"/>
        <end position="170"/>
    </location>
</feature>
<evidence type="ECO:0000256" key="2">
    <source>
        <dbReference type="ARBA" id="ARBA00022475"/>
    </source>
</evidence>
<dbReference type="PANTHER" id="PTHR39087:SF2">
    <property type="entry name" value="UPF0104 MEMBRANE PROTEIN MJ1595"/>
    <property type="match status" value="1"/>
</dbReference>
<evidence type="ECO:0000256" key="1">
    <source>
        <dbReference type="ARBA" id="ARBA00004651"/>
    </source>
</evidence>
<keyword evidence="4 6" id="KW-1133">Transmembrane helix</keyword>
<protein>
    <submittedName>
        <fullName evidence="7">Flippase-like domain-containing protein</fullName>
    </submittedName>
</protein>